<reference evidence="2" key="1">
    <citation type="journal article" date="2019" name="Int. J. Syst. Evol. Microbiol.">
        <title>The Global Catalogue of Microorganisms (GCM) 10K type strain sequencing project: providing services to taxonomists for standard genome sequencing and annotation.</title>
        <authorList>
            <consortium name="The Broad Institute Genomics Platform"/>
            <consortium name="The Broad Institute Genome Sequencing Center for Infectious Disease"/>
            <person name="Wu L."/>
            <person name="Ma J."/>
        </authorList>
    </citation>
    <scope>NUCLEOTIDE SEQUENCE [LARGE SCALE GENOMIC DNA]</scope>
    <source>
        <strain evidence="2">NCAIM B.02333</strain>
    </source>
</reference>
<evidence type="ECO:0000313" key="1">
    <source>
        <dbReference type="EMBL" id="MFC3688575.1"/>
    </source>
</evidence>
<organism evidence="1 2">
    <name type="scientific">Aquipuribacter hungaricus</name>
    <dbReference type="NCBI Taxonomy" id="545624"/>
    <lineage>
        <taxon>Bacteria</taxon>
        <taxon>Bacillati</taxon>
        <taxon>Actinomycetota</taxon>
        <taxon>Actinomycetes</taxon>
        <taxon>Micrococcales</taxon>
        <taxon>Intrasporangiaceae</taxon>
        <taxon>Aquipuribacter</taxon>
    </lineage>
</organism>
<protein>
    <submittedName>
        <fullName evidence="1">Uncharacterized protein</fullName>
    </submittedName>
</protein>
<sequence length="183" mass="19354">MSTAGAPQSSFTARQAMTHVAPDVLLRPLTGSRLHLSQCYRLERGATVLVVANEADLEAWQVCSTCQAELGGHGRQYFDNLERALEAYVPLQARQKVRNLARDVDYDAVWAPNSRSYIALGSDGTAVAYVGKTYWRSGGALTELPGYDSGAGGGPAAAGARQGRECPTCNVLMPVAGGCGTCD</sequence>
<keyword evidence="2" id="KW-1185">Reference proteome</keyword>
<dbReference type="Proteomes" id="UP001595685">
    <property type="component" value="Unassembled WGS sequence"/>
</dbReference>
<dbReference type="RefSeq" id="WP_340288919.1">
    <property type="nucleotide sequence ID" value="NZ_JBBEOI010000004.1"/>
</dbReference>
<evidence type="ECO:0000313" key="2">
    <source>
        <dbReference type="Proteomes" id="UP001595685"/>
    </source>
</evidence>
<dbReference type="EMBL" id="JBHRWW010000005">
    <property type="protein sequence ID" value="MFC3688575.1"/>
    <property type="molecule type" value="Genomic_DNA"/>
</dbReference>
<name>A0ABV7WFR4_9MICO</name>
<proteinExistence type="predicted"/>
<gene>
    <name evidence="1" type="ORF">ACFOLH_09510</name>
</gene>
<accession>A0ABV7WFR4</accession>
<comment type="caution">
    <text evidence="1">The sequence shown here is derived from an EMBL/GenBank/DDBJ whole genome shotgun (WGS) entry which is preliminary data.</text>
</comment>